<feature type="region of interest" description="Disordered" evidence="1">
    <location>
        <begin position="1"/>
        <end position="74"/>
    </location>
</feature>
<organism evidence="2 3">
    <name type="scientific">Eschrichtius robustus</name>
    <name type="common">California gray whale</name>
    <name type="synonym">Eschrichtius gibbosus</name>
    <dbReference type="NCBI Taxonomy" id="9764"/>
    <lineage>
        <taxon>Eukaryota</taxon>
        <taxon>Metazoa</taxon>
        <taxon>Chordata</taxon>
        <taxon>Craniata</taxon>
        <taxon>Vertebrata</taxon>
        <taxon>Euteleostomi</taxon>
        <taxon>Mammalia</taxon>
        <taxon>Eutheria</taxon>
        <taxon>Laurasiatheria</taxon>
        <taxon>Artiodactyla</taxon>
        <taxon>Whippomorpha</taxon>
        <taxon>Cetacea</taxon>
        <taxon>Mysticeti</taxon>
        <taxon>Eschrichtiidae</taxon>
        <taxon>Eschrichtius</taxon>
    </lineage>
</organism>
<protein>
    <submittedName>
        <fullName evidence="2">Uncharacterized protein</fullName>
    </submittedName>
</protein>
<evidence type="ECO:0000256" key="1">
    <source>
        <dbReference type="SAM" id="MobiDB-lite"/>
    </source>
</evidence>
<sequence>MLCIWRGAPDWPEGPPSSGDSSSIQPARGLHNCLQPDHGARRPRRAWPRSAAGNLPGHLGGARGPAPSVSVEVQASQAPLGGDVGQAGAWGRGEVLRVVAEEA</sequence>
<keyword evidence="3" id="KW-1185">Reference proteome</keyword>
<dbReference type="Proteomes" id="UP001159641">
    <property type="component" value="Unassembled WGS sequence"/>
</dbReference>
<proteinExistence type="predicted"/>
<comment type="caution">
    <text evidence="2">The sequence shown here is derived from an EMBL/GenBank/DDBJ whole genome shotgun (WGS) entry which is preliminary data.</text>
</comment>
<evidence type="ECO:0000313" key="2">
    <source>
        <dbReference type="EMBL" id="KAJ8792183.1"/>
    </source>
</evidence>
<reference evidence="2 3" key="1">
    <citation type="submission" date="2022-11" db="EMBL/GenBank/DDBJ databases">
        <title>Whole genome sequence of Eschrichtius robustus ER-17-0199.</title>
        <authorList>
            <person name="Bruniche-Olsen A."/>
            <person name="Black A.N."/>
            <person name="Fields C.J."/>
            <person name="Walden K."/>
            <person name="Dewoody J.A."/>
        </authorList>
    </citation>
    <scope>NUCLEOTIDE SEQUENCE [LARGE SCALE GENOMIC DNA]</scope>
    <source>
        <strain evidence="2">ER-17-0199</strain>
        <tissue evidence="2">Blubber</tissue>
    </source>
</reference>
<evidence type="ECO:0000313" key="3">
    <source>
        <dbReference type="Proteomes" id="UP001159641"/>
    </source>
</evidence>
<dbReference type="AlphaFoldDB" id="A0AB34HIU1"/>
<dbReference type="EMBL" id="JAIQCJ010001134">
    <property type="protein sequence ID" value="KAJ8792183.1"/>
    <property type="molecule type" value="Genomic_DNA"/>
</dbReference>
<accession>A0AB34HIU1</accession>
<feature type="compositionally biased region" description="Low complexity" evidence="1">
    <location>
        <begin position="16"/>
        <end position="26"/>
    </location>
</feature>
<name>A0AB34HIU1_ESCRO</name>
<gene>
    <name evidence="2" type="ORF">J1605_020034</name>
</gene>